<feature type="domain" description="FAD/NAD(P)-binding" evidence="12">
    <location>
        <begin position="7"/>
        <end position="320"/>
    </location>
</feature>
<evidence type="ECO:0000256" key="4">
    <source>
        <dbReference type="ARBA" id="ARBA00023002"/>
    </source>
</evidence>
<sequence length="454" mass="48417">MSKTPDYDLVVIGAGSGGVRLARMASQAGARVAIVESSDLGGTCVNVGCVPKKLFVYGAHVREDIEDARGYGFDVADEAIGFDWATLRDNKTNEIRRLNDIYRRLIDNAGVTLIEGTAHIEDAGTVRVDGAAVTAERITIATGSEPVVPDIPGSEHALVSDHMFYLDNLPETATVWGGGYIAVEFAGILAGLGVRTTLIYRGERFLRGFDGDIRDHVAQEMDRKGIDLRFNTNIESITTSGGNYELALTDGSTHRTGLVLAATGRVPRTQGLGLASVGVETDEGGAIITDDQFRTSVPGIHALGDVIGTPQLTPVAIEQAMVMVDQLYGSGLKRMDYTNIPTAVFCQPPIGTVGLTEEEAREAGHSVTIYRTSFRPMKHTLSGREEKALMKLVVDPDTDRVLGAHMVGPEAGEMMQGIAVALKAGATKAVFDATVGIHPTSAEEFVTMREPVSD</sequence>
<dbReference type="InterPro" id="IPR023753">
    <property type="entry name" value="FAD/NAD-binding_dom"/>
</dbReference>
<dbReference type="InterPro" id="IPR001100">
    <property type="entry name" value="Pyr_nuc-diS_OxRdtase"/>
</dbReference>
<dbReference type="SUPFAM" id="SSF55424">
    <property type="entry name" value="FAD/NAD-linked reductases, dimerisation (C-terminal) domain"/>
    <property type="match status" value="1"/>
</dbReference>
<evidence type="ECO:0000256" key="8">
    <source>
        <dbReference type="PIRSR" id="PIRSR000350-3"/>
    </source>
</evidence>
<proteinExistence type="inferred from homology"/>
<protein>
    <submittedName>
        <fullName evidence="13">Glutathione-disulfide reductase</fullName>
    </submittedName>
</protein>
<dbReference type="GO" id="GO:0006749">
    <property type="term" value="P:glutathione metabolic process"/>
    <property type="evidence" value="ECO:0007669"/>
    <property type="project" value="TreeGrafter"/>
</dbReference>
<dbReference type="InterPro" id="IPR016156">
    <property type="entry name" value="FAD/NAD-linked_Rdtase_dimer_sf"/>
</dbReference>
<keyword evidence="6 10" id="KW-0676">Redox-active center</keyword>
<evidence type="ECO:0000256" key="3">
    <source>
        <dbReference type="ARBA" id="ARBA00022827"/>
    </source>
</evidence>
<dbReference type="SUPFAM" id="SSF51905">
    <property type="entry name" value="FAD/NAD(P)-binding domain"/>
    <property type="match status" value="1"/>
</dbReference>
<dbReference type="GO" id="GO:0034599">
    <property type="term" value="P:cellular response to oxidative stress"/>
    <property type="evidence" value="ECO:0007669"/>
    <property type="project" value="TreeGrafter"/>
</dbReference>
<dbReference type="PRINTS" id="PR00368">
    <property type="entry name" value="FADPNR"/>
</dbReference>
<evidence type="ECO:0000256" key="2">
    <source>
        <dbReference type="ARBA" id="ARBA00022630"/>
    </source>
</evidence>
<feature type="binding site" evidence="8">
    <location>
        <begin position="142"/>
        <end position="144"/>
    </location>
    <ligand>
        <name>FAD</name>
        <dbReference type="ChEBI" id="CHEBI:57692"/>
    </ligand>
</feature>
<comment type="cofactor">
    <cofactor evidence="8">
        <name>FAD</name>
        <dbReference type="ChEBI" id="CHEBI:57692"/>
    </cofactor>
    <text evidence="8">Binds 1 FAD per subunit.</text>
</comment>
<dbReference type="RefSeq" id="WP_095616909.1">
    <property type="nucleotide sequence ID" value="NZ_NSKD01000002.1"/>
</dbReference>
<keyword evidence="8" id="KW-0520">NAD</keyword>
<keyword evidence="4 10" id="KW-0560">Oxidoreductase</keyword>
<dbReference type="PROSITE" id="PS00076">
    <property type="entry name" value="PYRIDINE_REDOX_1"/>
    <property type="match status" value="1"/>
</dbReference>
<comment type="caution">
    <text evidence="13">The sequence shown here is derived from an EMBL/GenBank/DDBJ whole genome shotgun (WGS) entry which is preliminary data.</text>
</comment>
<keyword evidence="5" id="KW-1015">Disulfide bond</keyword>
<dbReference type="Gene3D" id="3.30.390.30">
    <property type="match status" value="1"/>
</dbReference>
<dbReference type="InterPro" id="IPR036188">
    <property type="entry name" value="FAD/NAD-bd_sf"/>
</dbReference>
<dbReference type="GO" id="GO:0005829">
    <property type="term" value="C:cytosol"/>
    <property type="evidence" value="ECO:0007669"/>
    <property type="project" value="TreeGrafter"/>
</dbReference>
<evidence type="ECO:0000313" key="14">
    <source>
        <dbReference type="Proteomes" id="UP000218896"/>
    </source>
</evidence>
<dbReference type="PRINTS" id="PR00411">
    <property type="entry name" value="PNDRDTASEI"/>
</dbReference>
<feature type="active site" description="Proton acceptor" evidence="7">
    <location>
        <position position="438"/>
    </location>
</feature>
<dbReference type="InterPro" id="IPR012999">
    <property type="entry name" value="Pyr_OxRdtase_I_AS"/>
</dbReference>
<dbReference type="NCBIfam" id="NF004776">
    <property type="entry name" value="PRK06116.1"/>
    <property type="match status" value="1"/>
</dbReference>
<feature type="binding site" evidence="8">
    <location>
        <position position="305"/>
    </location>
    <ligand>
        <name>NAD(+)</name>
        <dbReference type="ChEBI" id="CHEBI:57540"/>
    </ligand>
</feature>
<evidence type="ECO:0000259" key="11">
    <source>
        <dbReference type="Pfam" id="PF02852"/>
    </source>
</evidence>
<dbReference type="PANTHER" id="PTHR42737">
    <property type="entry name" value="GLUTATHIONE REDUCTASE"/>
    <property type="match status" value="1"/>
</dbReference>
<dbReference type="Gene3D" id="3.50.50.60">
    <property type="entry name" value="FAD/NAD(P)-binding domain"/>
    <property type="match status" value="2"/>
</dbReference>
<feature type="domain" description="Pyridine nucleotide-disulphide oxidoreductase dimerisation" evidence="11">
    <location>
        <begin position="340"/>
        <end position="448"/>
    </location>
</feature>
<evidence type="ECO:0000259" key="12">
    <source>
        <dbReference type="Pfam" id="PF07992"/>
    </source>
</evidence>
<dbReference type="InterPro" id="IPR046952">
    <property type="entry name" value="GSHR/TRXR-like"/>
</dbReference>
<dbReference type="PIRSF" id="PIRSF000350">
    <property type="entry name" value="Mercury_reductase_MerA"/>
    <property type="match status" value="1"/>
</dbReference>
<accession>A0A2A2F9A4</accession>
<dbReference type="Pfam" id="PF02852">
    <property type="entry name" value="Pyr_redox_dim"/>
    <property type="match status" value="1"/>
</dbReference>
<evidence type="ECO:0000256" key="9">
    <source>
        <dbReference type="PIRSR" id="PIRSR000350-4"/>
    </source>
</evidence>
<evidence type="ECO:0000256" key="1">
    <source>
        <dbReference type="ARBA" id="ARBA00007532"/>
    </source>
</evidence>
<evidence type="ECO:0000256" key="6">
    <source>
        <dbReference type="ARBA" id="ARBA00023284"/>
    </source>
</evidence>
<feature type="disulfide bond" description="Redox-active" evidence="9">
    <location>
        <begin position="44"/>
        <end position="49"/>
    </location>
</feature>
<keyword evidence="8" id="KW-0547">Nucleotide-binding</keyword>
<keyword evidence="2 10" id="KW-0285">Flavoprotein</keyword>
<dbReference type="AlphaFoldDB" id="A0A2A2F9A4"/>
<feature type="binding site" evidence="8">
    <location>
        <position position="264"/>
    </location>
    <ligand>
        <name>NAD(+)</name>
        <dbReference type="ChEBI" id="CHEBI:57540"/>
    </ligand>
</feature>
<gene>
    <name evidence="13" type="ORF">CK501_06375</name>
</gene>
<reference evidence="13 14" key="1">
    <citation type="submission" date="2017-08" db="EMBL/GenBank/DDBJ databases">
        <title>Halovibrio sewagensis sp. nov., isolated from wastewater of high salinity.</title>
        <authorList>
            <person name="Dong X."/>
            <person name="Zhang G."/>
        </authorList>
    </citation>
    <scope>NUCLEOTIDE SEQUENCE [LARGE SCALE GENOMIC DNA]</scope>
    <source>
        <strain evidence="13 14">YL5-2</strain>
    </source>
</reference>
<dbReference type="Pfam" id="PF07992">
    <property type="entry name" value="Pyr_redox_2"/>
    <property type="match status" value="1"/>
</dbReference>
<evidence type="ECO:0000256" key="10">
    <source>
        <dbReference type="RuleBase" id="RU003691"/>
    </source>
</evidence>
<organism evidence="13 14">
    <name type="scientific">Halovibrio salipaludis</name>
    <dbReference type="NCBI Taxonomy" id="2032626"/>
    <lineage>
        <taxon>Bacteria</taxon>
        <taxon>Pseudomonadati</taxon>
        <taxon>Pseudomonadota</taxon>
        <taxon>Gammaproteobacteria</taxon>
        <taxon>Oceanospirillales</taxon>
        <taxon>Halomonadaceae</taxon>
        <taxon>Halovibrio</taxon>
    </lineage>
</organism>
<dbReference type="GO" id="GO:0045454">
    <property type="term" value="P:cell redox homeostasis"/>
    <property type="evidence" value="ECO:0007669"/>
    <property type="project" value="InterPro"/>
</dbReference>
<evidence type="ECO:0000256" key="5">
    <source>
        <dbReference type="ARBA" id="ARBA00023157"/>
    </source>
</evidence>
<dbReference type="EMBL" id="NSKD01000002">
    <property type="protein sequence ID" value="PAU81182.1"/>
    <property type="molecule type" value="Genomic_DNA"/>
</dbReference>
<dbReference type="GO" id="GO:0004362">
    <property type="term" value="F:glutathione-disulfide reductase (NADPH) activity"/>
    <property type="evidence" value="ECO:0007669"/>
    <property type="project" value="TreeGrafter"/>
</dbReference>
<dbReference type="InterPro" id="IPR004099">
    <property type="entry name" value="Pyr_nucl-diS_OxRdtase_dimer"/>
</dbReference>
<name>A0A2A2F9A4_9GAMM</name>
<feature type="binding site" evidence="8">
    <location>
        <begin position="177"/>
        <end position="184"/>
    </location>
    <ligand>
        <name>NAD(+)</name>
        <dbReference type="ChEBI" id="CHEBI:57540"/>
    </ligand>
</feature>
<evidence type="ECO:0000256" key="7">
    <source>
        <dbReference type="PIRSR" id="PIRSR000350-2"/>
    </source>
</evidence>
<dbReference type="OrthoDB" id="9800167at2"/>
<feature type="binding site" evidence="8">
    <location>
        <position position="53"/>
    </location>
    <ligand>
        <name>FAD</name>
        <dbReference type="ChEBI" id="CHEBI:57692"/>
    </ligand>
</feature>
<evidence type="ECO:0000313" key="13">
    <source>
        <dbReference type="EMBL" id="PAU81182.1"/>
    </source>
</evidence>
<keyword evidence="14" id="KW-1185">Reference proteome</keyword>
<dbReference type="PANTHER" id="PTHR42737:SF2">
    <property type="entry name" value="GLUTATHIONE REDUCTASE"/>
    <property type="match status" value="1"/>
</dbReference>
<dbReference type="GO" id="GO:0050660">
    <property type="term" value="F:flavin adenine dinucleotide binding"/>
    <property type="evidence" value="ECO:0007669"/>
    <property type="project" value="InterPro"/>
</dbReference>
<dbReference type="Proteomes" id="UP000218896">
    <property type="component" value="Unassembled WGS sequence"/>
</dbReference>
<keyword evidence="3 8" id="KW-0274">FAD</keyword>
<comment type="similarity">
    <text evidence="1 10">Belongs to the class-I pyridine nucleotide-disulfide oxidoreductase family.</text>
</comment>